<dbReference type="EMBL" id="JAPQFJ010000012">
    <property type="protein sequence ID" value="MCY6959347.1"/>
    <property type="molecule type" value="Genomic_DNA"/>
</dbReference>
<keyword evidence="1" id="KW-0472">Membrane</keyword>
<keyword evidence="1" id="KW-1133">Transmembrane helix</keyword>
<reference evidence="2" key="1">
    <citation type="submission" date="2022-12" db="EMBL/GenBank/DDBJ databases">
        <title>Clostridium sp. nov., isolated from industrial wastewater.</title>
        <authorList>
            <person name="Jiayan W."/>
        </authorList>
    </citation>
    <scope>NUCLEOTIDE SEQUENCE</scope>
    <source>
        <strain evidence="2">ZC22-4</strain>
    </source>
</reference>
<proteinExistence type="predicted"/>
<evidence type="ECO:0000313" key="3">
    <source>
        <dbReference type="Proteomes" id="UP001144612"/>
    </source>
</evidence>
<evidence type="ECO:0000256" key="1">
    <source>
        <dbReference type="SAM" id="Phobius"/>
    </source>
</evidence>
<feature type="transmembrane region" description="Helical" evidence="1">
    <location>
        <begin position="24"/>
        <end position="42"/>
    </location>
</feature>
<evidence type="ECO:0000313" key="2">
    <source>
        <dbReference type="EMBL" id="MCY6959347.1"/>
    </source>
</evidence>
<dbReference type="RefSeq" id="WP_268061776.1">
    <property type="nucleotide sequence ID" value="NZ_JAPQFJ010000012.1"/>
</dbReference>
<dbReference type="Proteomes" id="UP001144612">
    <property type="component" value="Unassembled WGS sequence"/>
</dbReference>
<accession>A0ABT4DAL5</accession>
<keyword evidence="3" id="KW-1185">Reference proteome</keyword>
<name>A0ABT4DAL5_9CLOT</name>
<gene>
    <name evidence="2" type="ORF">OW729_12085</name>
</gene>
<sequence>MNSWKDKTKDLFQKFSVLMKNNRYLWGVLIAASLGIVFYLSYRVTLKNILLNK</sequence>
<protein>
    <submittedName>
        <fullName evidence="2">Uncharacterized protein</fullName>
    </submittedName>
</protein>
<keyword evidence="1" id="KW-0812">Transmembrane</keyword>
<comment type="caution">
    <text evidence="2">The sequence shown here is derived from an EMBL/GenBank/DDBJ whole genome shotgun (WGS) entry which is preliminary data.</text>
</comment>
<organism evidence="2 3">
    <name type="scientific">Clostridium brassicae</name>
    <dbReference type="NCBI Taxonomy" id="2999072"/>
    <lineage>
        <taxon>Bacteria</taxon>
        <taxon>Bacillati</taxon>
        <taxon>Bacillota</taxon>
        <taxon>Clostridia</taxon>
        <taxon>Eubacteriales</taxon>
        <taxon>Clostridiaceae</taxon>
        <taxon>Clostridium</taxon>
    </lineage>
</organism>